<organism evidence="2 3">
    <name type="scientific">Tectimicrobiota bacterium</name>
    <dbReference type="NCBI Taxonomy" id="2528274"/>
    <lineage>
        <taxon>Bacteria</taxon>
        <taxon>Pseudomonadati</taxon>
        <taxon>Nitrospinota/Tectimicrobiota group</taxon>
        <taxon>Candidatus Tectimicrobiota</taxon>
    </lineage>
</organism>
<proteinExistence type="predicted"/>
<reference evidence="2" key="1">
    <citation type="submission" date="2020-07" db="EMBL/GenBank/DDBJ databases">
        <title>Huge and variable diversity of episymbiotic CPR bacteria and DPANN archaea in groundwater ecosystems.</title>
        <authorList>
            <person name="He C.Y."/>
            <person name="Keren R."/>
            <person name="Whittaker M."/>
            <person name="Farag I.F."/>
            <person name="Doudna J."/>
            <person name="Cate J.H.D."/>
            <person name="Banfield J.F."/>
        </authorList>
    </citation>
    <scope>NUCLEOTIDE SEQUENCE</scope>
    <source>
        <strain evidence="2">NC_groundwater_672_Ag_B-0.1um_62_36</strain>
    </source>
</reference>
<evidence type="ECO:0000256" key="1">
    <source>
        <dbReference type="SAM" id="Phobius"/>
    </source>
</evidence>
<comment type="caution">
    <text evidence="2">The sequence shown here is derived from an EMBL/GenBank/DDBJ whole genome shotgun (WGS) entry which is preliminary data.</text>
</comment>
<keyword evidence="1" id="KW-0812">Transmembrane</keyword>
<feature type="non-terminal residue" evidence="2">
    <location>
        <position position="1"/>
    </location>
</feature>
<dbReference type="AlphaFoldDB" id="A0A932CR56"/>
<evidence type="ECO:0000313" key="2">
    <source>
        <dbReference type="EMBL" id="MBI2877117.1"/>
    </source>
</evidence>
<accession>A0A932CR56</accession>
<protein>
    <recommendedName>
        <fullName evidence="4">Tetrahaem cytochrome domain-containing protein</fullName>
    </recommendedName>
</protein>
<keyword evidence="1" id="KW-1133">Transmembrane helix</keyword>
<dbReference type="SUPFAM" id="SSF48695">
    <property type="entry name" value="Multiheme cytochromes"/>
    <property type="match status" value="1"/>
</dbReference>
<gene>
    <name evidence="2" type="ORF">HYY20_09575</name>
</gene>
<sequence length="272" mass="29077">TFKRKIPETCGRCHSNGELMRPYGIPAVQVAQYQQGIHGQILLGKLPGKDPTLVPTCVDCHGGHGATPPDLKTVHAVCGTCHASEHQYFRKGPHYESAKRTGAPKCTNCHGNHRNTIPAGGLLAAVKKNCGACHKEGEEGYRVALELKQVLERGERVLADFQKATAAQTVNGAGSLFLKGEYARLQNRLSVLKQVTHSADPQEAQGKLAEMEGAARSALLYHQKVLSQKQAGIGPILLALGGLATGIGLISLAGALLILRWKGRREQGAGHR</sequence>
<dbReference type="InterPro" id="IPR036280">
    <property type="entry name" value="Multihaem_cyt_sf"/>
</dbReference>
<evidence type="ECO:0008006" key="4">
    <source>
        <dbReference type="Google" id="ProtNLM"/>
    </source>
</evidence>
<feature type="transmembrane region" description="Helical" evidence="1">
    <location>
        <begin position="236"/>
        <end position="259"/>
    </location>
</feature>
<evidence type="ECO:0000313" key="3">
    <source>
        <dbReference type="Proteomes" id="UP000769766"/>
    </source>
</evidence>
<dbReference type="EMBL" id="JACPRF010000286">
    <property type="protein sequence ID" value="MBI2877117.1"/>
    <property type="molecule type" value="Genomic_DNA"/>
</dbReference>
<name>A0A932CR56_UNCTE</name>
<keyword evidence="1" id="KW-0472">Membrane</keyword>
<dbReference type="Proteomes" id="UP000769766">
    <property type="component" value="Unassembled WGS sequence"/>
</dbReference>
<dbReference type="CDD" id="cd08168">
    <property type="entry name" value="Cytochrom_C3"/>
    <property type="match status" value="1"/>
</dbReference>
<dbReference type="Gene3D" id="1.10.1130.10">
    <property type="entry name" value="Flavocytochrome C3, Chain A"/>
    <property type="match status" value="1"/>
</dbReference>